<evidence type="ECO:0000313" key="3">
    <source>
        <dbReference type="Proteomes" id="UP000001695"/>
    </source>
</evidence>
<sequence>MHWLDPDYLPEVLGTFERFLLNPHGDADGMILSEGLEIHFPPHMSVELCATIRSSETPKIKVRGVWPRGGAVIVAVAIETMDGKRIVDNGPPKEHDEHEKPDGRATKSKHEPMHAEGIVRRVLHGPKGEARGALLEDGRIICVPAKEAKHIAQFLSRGQRLAARGQGLTSEFGTVIDAREVGPSADDLHPLKPKEPKPQKHPRKGDAEVNAATAV</sequence>
<dbReference type="RefSeq" id="WP_012385912.1">
    <property type="nucleotide sequence ID" value="NC_010581.1"/>
</dbReference>
<feature type="region of interest" description="Disordered" evidence="1">
    <location>
        <begin position="85"/>
        <end position="112"/>
    </location>
</feature>
<dbReference type="EMBL" id="CP001016">
    <property type="protein sequence ID" value="ACB96563.1"/>
    <property type="molecule type" value="Genomic_DNA"/>
</dbReference>
<accession>B2IL23</accession>
<gene>
    <name evidence="2" type="ordered locus">Bind_3000</name>
</gene>
<evidence type="ECO:0000313" key="2">
    <source>
        <dbReference type="EMBL" id="ACB96563.1"/>
    </source>
</evidence>
<proteinExistence type="predicted"/>
<protein>
    <submittedName>
        <fullName evidence="2">Uncharacterized protein</fullName>
    </submittedName>
</protein>
<dbReference type="eggNOG" id="ENOG5032UVI">
    <property type="taxonomic scope" value="Bacteria"/>
</dbReference>
<feature type="region of interest" description="Disordered" evidence="1">
    <location>
        <begin position="179"/>
        <end position="215"/>
    </location>
</feature>
<name>B2IL23_BEII9</name>
<dbReference type="KEGG" id="bid:Bind_3000"/>
<dbReference type="Proteomes" id="UP000001695">
    <property type="component" value="Chromosome"/>
</dbReference>
<evidence type="ECO:0000256" key="1">
    <source>
        <dbReference type="SAM" id="MobiDB-lite"/>
    </source>
</evidence>
<keyword evidence="3" id="KW-1185">Reference proteome</keyword>
<reference evidence="3" key="1">
    <citation type="submission" date="2008-03" db="EMBL/GenBank/DDBJ databases">
        <title>Complete sequence of chromosome of Beijerinckia indica subsp. indica ATCC 9039.</title>
        <authorList>
            <consortium name="US DOE Joint Genome Institute"/>
            <person name="Copeland A."/>
            <person name="Lucas S."/>
            <person name="Lapidus A."/>
            <person name="Glavina del Rio T."/>
            <person name="Dalin E."/>
            <person name="Tice H."/>
            <person name="Bruce D."/>
            <person name="Goodwin L."/>
            <person name="Pitluck S."/>
            <person name="LaButti K."/>
            <person name="Schmutz J."/>
            <person name="Larimer F."/>
            <person name="Land M."/>
            <person name="Hauser L."/>
            <person name="Kyrpides N."/>
            <person name="Mikhailova N."/>
            <person name="Dunfield P.F."/>
            <person name="Dedysh S.N."/>
            <person name="Liesack W."/>
            <person name="Saw J.H."/>
            <person name="Alam M."/>
            <person name="Chen Y."/>
            <person name="Murrell J.C."/>
            <person name="Richardson P."/>
        </authorList>
    </citation>
    <scope>NUCLEOTIDE SEQUENCE [LARGE SCALE GENOMIC DNA]</scope>
    <source>
        <strain evidence="3">ATCC 9039 / DSM 1715 / NCIMB 8712</strain>
    </source>
</reference>
<dbReference type="AlphaFoldDB" id="B2IL23"/>
<feature type="compositionally biased region" description="Basic and acidic residues" evidence="1">
    <location>
        <begin position="186"/>
        <end position="198"/>
    </location>
</feature>
<reference evidence="2 3" key="2">
    <citation type="journal article" date="2010" name="J. Bacteriol.">
        <title>Complete genome sequence of Beijerinckia indica subsp. indica.</title>
        <authorList>
            <person name="Tamas I."/>
            <person name="Dedysh S.N."/>
            <person name="Liesack W."/>
            <person name="Stott M.B."/>
            <person name="Alam M."/>
            <person name="Murrell J.C."/>
            <person name="Dunfield P.F."/>
        </authorList>
    </citation>
    <scope>NUCLEOTIDE SEQUENCE [LARGE SCALE GENOMIC DNA]</scope>
    <source>
        <strain evidence="3">ATCC 9039 / DSM 1715 / NCIMB 8712</strain>
    </source>
</reference>
<dbReference type="STRING" id="395963.Bind_3000"/>
<dbReference type="HOGENOM" id="CLU_090581_1_0_5"/>
<dbReference type="OrthoDB" id="481082at2"/>
<organism evidence="2 3">
    <name type="scientific">Beijerinckia indica subsp. indica (strain ATCC 9039 / DSM 1715 / NCIMB 8712)</name>
    <dbReference type="NCBI Taxonomy" id="395963"/>
    <lineage>
        <taxon>Bacteria</taxon>
        <taxon>Pseudomonadati</taxon>
        <taxon>Pseudomonadota</taxon>
        <taxon>Alphaproteobacteria</taxon>
        <taxon>Hyphomicrobiales</taxon>
        <taxon>Beijerinckiaceae</taxon>
        <taxon>Beijerinckia</taxon>
    </lineage>
</organism>